<evidence type="ECO:0000313" key="2">
    <source>
        <dbReference type="Proteomes" id="UP000299102"/>
    </source>
</evidence>
<gene>
    <name evidence="1" type="ORF">EVAR_63387_1</name>
</gene>
<dbReference type="AlphaFoldDB" id="A0A4C1YVS8"/>
<proteinExistence type="predicted"/>
<reference evidence="1 2" key="1">
    <citation type="journal article" date="2019" name="Commun. Biol.">
        <title>The bagworm genome reveals a unique fibroin gene that provides high tensile strength.</title>
        <authorList>
            <person name="Kono N."/>
            <person name="Nakamura H."/>
            <person name="Ohtoshi R."/>
            <person name="Tomita M."/>
            <person name="Numata K."/>
            <person name="Arakawa K."/>
        </authorList>
    </citation>
    <scope>NUCLEOTIDE SEQUENCE [LARGE SCALE GENOMIC DNA]</scope>
</reference>
<keyword evidence="2" id="KW-1185">Reference proteome</keyword>
<dbReference type="EMBL" id="BGZK01001369">
    <property type="protein sequence ID" value="GBP78435.1"/>
    <property type="molecule type" value="Genomic_DNA"/>
</dbReference>
<comment type="caution">
    <text evidence="1">The sequence shown here is derived from an EMBL/GenBank/DDBJ whole genome shotgun (WGS) entry which is preliminary data.</text>
</comment>
<accession>A0A4C1YVS8</accession>
<protein>
    <submittedName>
        <fullName evidence="1">Uncharacterized protein</fullName>
    </submittedName>
</protein>
<organism evidence="1 2">
    <name type="scientific">Eumeta variegata</name>
    <name type="common">Bagworm moth</name>
    <name type="synonym">Eumeta japonica</name>
    <dbReference type="NCBI Taxonomy" id="151549"/>
    <lineage>
        <taxon>Eukaryota</taxon>
        <taxon>Metazoa</taxon>
        <taxon>Ecdysozoa</taxon>
        <taxon>Arthropoda</taxon>
        <taxon>Hexapoda</taxon>
        <taxon>Insecta</taxon>
        <taxon>Pterygota</taxon>
        <taxon>Neoptera</taxon>
        <taxon>Endopterygota</taxon>
        <taxon>Lepidoptera</taxon>
        <taxon>Glossata</taxon>
        <taxon>Ditrysia</taxon>
        <taxon>Tineoidea</taxon>
        <taxon>Psychidae</taxon>
        <taxon>Oiketicinae</taxon>
        <taxon>Eumeta</taxon>
    </lineage>
</organism>
<dbReference type="Proteomes" id="UP000299102">
    <property type="component" value="Unassembled WGS sequence"/>
</dbReference>
<name>A0A4C1YVS8_EUMVA</name>
<evidence type="ECO:0000313" key="1">
    <source>
        <dbReference type="EMBL" id="GBP78435.1"/>
    </source>
</evidence>
<sequence>MFLPETPSICIRRFIDCGHSPDGSGRGRGTTAEKINNIHDKSVKFNDVRRRDTRRSLASAYHTTSLAPNYDPKDIFYQQFNVSNPNRLLLLNNIIVVIKNKCLPDN</sequence>